<dbReference type="PATRIC" id="fig|199.248.peg.753"/>
<dbReference type="Gene3D" id="1.10.340.30">
    <property type="entry name" value="Hypothetical protein, domain 2"/>
    <property type="match status" value="1"/>
</dbReference>
<evidence type="ECO:0000313" key="6">
    <source>
        <dbReference type="EMBL" id="ALF47417.1"/>
    </source>
</evidence>
<dbReference type="GeneID" id="28662402"/>
<dbReference type="SUPFAM" id="SSF48150">
    <property type="entry name" value="DNA-glycosylase"/>
    <property type="match status" value="1"/>
</dbReference>
<reference evidence="7" key="1">
    <citation type="submission" date="2015-08" db="EMBL/GenBank/DDBJ databases">
        <title>Comparative genomics of the Campylobacter concisus group.</title>
        <authorList>
            <person name="Miller W.G."/>
            <person name="Yee E."/>
            <person name="Chapman M.H."/>
            <person name="Huynh S."/>
            <person name="Bono J.L."/>
            <person name="On S.L.W."/>
            <person name="St Leger J."/>
            <person name="Foster G."/>
            <person name="Parker C.T."/>
        </authorList>
    </citation>
    <scope>NUCLEOTIDE SEQUENCE [LARGE SCALE GENOMIC DNA]</scope>
    <source>
        <strain evidence="7">ATCC 33237</strain>
    </source>
</reference>
<dbReference type="GO" id="GO:0051539">
    <property type="term" value="F:4 iron, 4 sulfur cluster binding"/>
    <property type="evidence" value="ECO:0007669"/>
    <property type="project" value="UniProtKB-KW"/>
</dbReference>
<dbReference type="Proteomes" id="UP000066049">
    <property type="component" value="Chromosome"/>
</dbReference>
<evidence type="ECO:0000256" key="4">
    <source>
        <dbReference type="ARBA" id="ARBA00023014"/>
    </source>
</evidence>
<accession>A0A0M5MEG6</accession>
<evidence type="ECO:0000256" key="1">
    <source>
        <dbReference type="ARBA" id="ARBA00022485"/>
    </source>
</evidence>
<dbReference type="GO" id="GO:0006284">
    <property type="term" value="P:base-excision repair"/>
    <property type="evidence" value="ECO:0007669"/>
    <property type="project" value="InterPro"/>
</dbReference>
<proteinExistence type="predicted"/>
<dbReference type="SMART" id="SM00478">
    <property type="entry name" value="ENDO3c"/>
    <property type="match status" value="1"/>
</dbReference>
<dbReference type="InterPro" id="IPR003265">
    <property type="entry name" value="HhH-GPD_domain"/>
</dbReference>
<evidence type="ECO:0000256" key="2">
    <source>
        <dbReference type="ARBA" id="ARBA00022723"/>
    </source>
</evidence>
<name>A0A0M5MEG6_9BACT</name>
<dbReference type="KEGG" id="ccoc:CCON33237_0728"/>
<dbReference type="PIRSF" id="PIRSF001435">
    <property type="entry name" value="Nth"/>
    <property type="match status" value="1"/>
</dbReference>
<dbReference type="AlphaFoldDB" id="A0A0M5MEG6"/>
<organism evidence="6 7">
    <name type="scientific">Campylobacter concisus</name>
    <dbReference type="NCBI Taxonomy" id="199"/>
    <lineage>
        <taxon>Bacteria</taxon>
        <taxon>Pseudomonadati</taxon>
        <taxon>Campylobacterota</taxon>
        <taxon>Epsilonproteobacteria</taxon>
        <taxon>Campylobacterales</taxon>
        <taxon>Campylobacteraceae</taxon>
        <taxon>Campylobacter</taxon>
    </lineage>
</organism>
<dbReference type="InterPro" id="IPR011257">
    <property type="entry name" value="DNA_glycosylase"/>
</dbReference>
<dbReference type="Gene3D" id="1.10.1670.10">
    <property type="entry name" value="Helix-hairpin-Helix base-excision DNA repair enzymes (C-terminal)"/>
    <property type="match status" value="1"/>
</dbReference>
<evidence type="ECO:0000313" key="7">
    <source>
        <dbReference type="Proteomes" id="UP000066049"/>
    </source>
</evidence>
<keyword evidence="2" id="KW-0479">Metal-binding</keyword>
<evidence type="ECO:0000256" key="3">
    <source>
        <dbReference type="ARBA" id="ARBA00023004"/>
    </source>
</evidence>
<dbReference type="InterPro" id="IPR023170">
    <property type="entry name" value="HhH_base_excis_C"/>
</dbReference>
<dbReference type="RefSeq" id="WP_054196438.1">
    <property type="nucleotide sequence ID" value="NZ_CABMKQ010000014.1"/>
</dbReference>
<evidence type="ECO:0000259" key="5">
    <source>
        <dbReference type="SMART" id="SM00478"/>
    </source>
</evidence>
<dbReference type="Pfam" id="PF00730">
    <property type="entry name" value="HhH-GPD"/>
    <property type="match status" value="1"/>
</dbReference>
<dbReference type="EMBL" id="CP012541">
    <property type="protein sequence ID" value="ALF47417.1"/>
    <property type="molecule type" value="Genomic_DNA"/>
</dbReference>
<dbReference type="PANTHER" id="PTHR10359">
    <property type="entry name" value="A/G-SPECIFIC ADENINE GLYCOSYLASE/ENDONUCLEASE III"/>
    <property type="match status" value="1"/>
</dbReference>
<dbReference type="CDD" id="cd00056">
    <property type="entry name" value="ENDO3c"/>
    <property type="match status" value="1"/>
</dbReference>
<keyword evidence="3" id="KW-0408">Iron</keyword>
<keyword evidence="1" id="KW-0004">4Fe-4S</keyword>
<dbReference type="PANTHER" id="PTHR10359:SF19">
    <property type="entry name" value="DNA REPAIR GLYCOSYLASE MJ1434-RELATED"/>
    <property type="match status" value="1"/>
</dbReference>
<protein>
    <submittedName>
        <fullName evidence="6">3-methyladenine DNA glycosylase</fullName>
    </submittedName>
</protein>
<dbReference type="GO" id="GO:0003824">
    <property type="term" value="F:catalytic activity"/>
    <property type="evidence" value="ECO:0007669"/>
    <property type="project" value="InterPro"/>
</dbReference>
<dbReference type="GO" id="GO:0046872">
    <property type="term" value="F:metal ion binding"/>
    <property type="evidence" value="ECO:0007669"/>
    <property type="project" value="UniProtKB-KW"/>
</dbReference>
<keyword evidence="4" id="KW-0411">Iron-sulfur</keyword>
<sequence>MRSTDLFIALLNHKSRNLDELKWPGEGTFEVILGAILVQNTNWKNVEKALANLKKAGKDSLQGICELENSELATLIKPSGFYNTKAKRLKTLCLAIKNEFESFDNFKENASREWLINVKGVGAETCDAILAYACGKPYMVVDAYALRIMAYFDYNFECYDEAAEWFSSLEYDEIYKFLDSDKFDETEVLKLYHSLILEFCKENFKGKILSQNGQKILSSIKN</sequence>
<feature type="domain" description="HhH-GPD" evidence="5">
    <location>
        <begin position="37"/>
        <end position="202"/>
    </location>
</feature>
<gene>
    <name evidence="6" type="primary">magIII</name>
    <name evidence="6" type="ORF">CCON33237_0728</name>
</gene>